<dbReference type="SUPFAM" id="SSF52467">
    <property type="entry name" value="DHS-like NAD/FAD-binding domain"/>
    <property type="match status" value="1"/>
</dbReference>
<proteinExistence type="inferred from homology"/>
<dbReference type="AlphaFoldDB" id="A0A4U9ULT9"/>
<evidence type="ECO:0000256" key="1">
    <source>
        <dbReference type="ARBA" id="ARBA00007812"/>
    </source>
</evidence>
<dbReference type="EMBL" id="CABEEZ010000067">
    <property type="protein sequence ID" value="VTR30461.1"/>
    <property type="molecule type" value="Genomic_DNA"/>
</dbReference>
<dbReference type="EC" id="2.2.1.6" evidence="3"/>
<dbReference type="InterPro" id="IPR029061">
    <property type="entry name" value="THDP-binding"/>
</dbReference>
<gene>
    <name evidence="3" type="primary">ilvG_1</name>
    <name evidence="3" type="ORF">NCTC12965_03070</name>
</gene>
<dbReference type="Pfam" id="PF02776">
    <property type="entry name" value="TPP_enzyme_N"/>
    <property type="match status" value="1"/>
</dbReference>
<sequence length="176" mass="18480">MALTSTGAGAGNAVGAMIEALNANTPLLHITGQVEKAYLDADAGFIHETKDQLGFLRACSKQAYRVNSPEQAVAVIQRAILDAQTVPCGPVAVEIPIDIQNSLVPASLVGKVVLPPALPAADEAAVERLYQQVKRAKRPLLWVGGGALACREGGETVGGCRCGRDLQHPWAWDFTG</sequence>
<dbReference type="InterPro" id="IPR045229">
    <property type="entry name" value="TPP_enz"/>
</dbReference>
<protein>
    <submittedName>
        <fullName evidence="3">Acetolactate synthase isozyme 2 large subunit</fullName>
        <ecNumber evidence="3">2.2.1.6</ecNumber>
    </submittedName>
</protein>
<feature type="domain" description="Thiamine pyrophosphate enzyme N-terminal TPP-binding" evidence="2">
    <location>
        <begin position="1"/>
        <end position="52"/>
    </location>
</feature>
<keyword evidence="3" id="KW-0808">Transferase</keyword>
<dbReference type="GO" id="GO:0003984">
    <property type="term" value="F:acetolactate synthase activity"/>
    <property type="evidence" value="ECO:0007669"/>
    <property type="project" value="UniProtKB-EC"/>
</dbReference>
<organism evidence="3">
    <name type="scientific">Serratia fonticola</name>
    <dbReference type="NCBI Taxonomy" id="47917"/>
    <lineage>
        <taxon>Bacteria</taxon>
        <taxon>Pseudomonadati</taxon>
        <taxon>Pseudomonadota</taxon>
        <taxon>Gammaproteobacteria</taxon>
        <taxon>Enterobacterales</taxon>
        <taxon>Yersiniaceae</taxon>
        <taxon>Serratia</taxon>
    </lineage>
</organism>
<dbReference type="GO" id="GO:0005948">
    <property type="term" value="C:acetolactate synthase complex"/>
    <property type="evidence" value="ECO:0007669"/>
    <property type="project" value="TreeGrafter"/>
</dbReference>
<dbReference type="SUPFAM" id="SSF52518">
    <property type="entry name" value="Thiamin diphosphate-binding fold (THDP-binding)"/>
    <property type="match status" value="1"/>
</dbReference>
<dbReference type="GO" id="GO:0009099">
    <property type="term" value="P:L-valine biosynthetic process"/>
    <property type="evidence" value="ECO:0007669"/>
    <property type="project" value="TreeGrafter"/>
</dbReference>
<name>A0A4U9ULT9_SERFO</name>
<dbReference type="CDD" id="cd07035">
    <property type="entry name" value="TPP_PYR_POX_like"/>
    <property type="match status" value="1"/>
</dbReference>
<reference evidence="3" key="1">
    <citation type="submission" date="2019-05" db="EMBL/GenBank/DDBJ databases">
        <authorList>
            <consortium name="Pathogen Informatics"/>
        </authorList>
    </citation>
    <scope>NUCLEOTIDE SEQUENCE [LARGE SCALE GENOMIC DNA]</scope>
    <source>
        <strain evidence="3">NCTC12965</strain>
    </source>
</reference>
<evidence type="ECO:0000313" key="3">
    <source>
        <dbReference type="EMBL" id="VTR30461.1"/>
    </source>
</evidence>
<dbReference type="PANTHER" id="PTHR18968">
    <property type="entry name" value="THIAMINE PYROPHOSPHATE ENZYMES"/>
    <property type="match status" value="1"/>
</dbReference>
<dbReference type="GO" id="GO:0009097">
    <property type="term" value="P:isoleucine biosynthetic process"/>
    <property type="evidence" value="ECO:0007669"/>
    <property type="project" value="TreeGrafter"/>
</dbReference>
<dbReference type="GO" id="GO:0050660">
    <property type="term" value="F:flavin adenine dinucleotide binding"/>
    <property type="evidence" value="ECO:0007669"/>
    <property type="project" value="TreeGrafter"/>
</dbReference>
<dbReference type="InterPro" id="IPR029035">
    <property type="entry name" value="DHS-like_NAD/FAD-binding_dom"/>
</dbReference>
<accession>A0A4U9ULT9</accession>
<dbReference type="GO" id="GO:0030976">
    <property type="term" value="F:thiamine pyrophosphate binding"/>
    <property type="evidence" value="ECO:0007669"/>
    <property type="project" value="InterPro"/>
</dbReference>
<dbReference type="PANTHER" id="PTHR18968:SF13">
    <property type="entry name" value="ACETOLACTATE SYNTHASE CATALYTIC SUBUNIT, MITOCHONDRIAL"/>
    <property type="match status" value="1"/>
</dbReference>
<evidence type="ECO:0000259" key="2">
    <source>
        <dbReference type="Pfam" id="PF02776"/>
    </source>
</evidence>
<dbReference type="Gene3D" id="3.40.50.970">
    <property type="match status" value="1"/>
</dbReference>
<dbReference type="InterPro" id="IPR012001">
    <property type="entry name" value="Thiamin_PyroP_enz_TPP-bd_dom"/>
</dbReference>
<comment type="similarity">
    <text evidence="1">Belongs to the TPP enzyme family.</text>
</comment>